<evidence type="ECO:0000259" key="3">
    <source>
        <dbReference type="Pfam" id="PF07989"/>
    </source>
</evidence>
<dbReference type="STRING" id="80966.ENSAPOP00000034263"/>
<keyword evidence="5" id="KW-1185">Reference proteome</keyword>
<name>A0A3Q1GUZ2_9TELE</name>
<dbReference type="InterPro" id="IPR042791">
    <property type="entry name" value="CDK5RAP2"/>
</dbReference>
<sequence>MLVAFSLQQITALKKENFNLKLRIYFMEERMQQKCDDSTEDIFKTRGLQSKKERRNGED</sequence>
<evidence type="ECO:0000256" key="1">
    <source>
        <dbReference type="ARBA" id="ARBA00004496"/>
    </source>
</evidence>
<dbReference type="GeneTree" id="ENSGT01150000287980"/>
<dbReference type="Ensembl" id="ENSAPOT00000029893.1">
    <property type="protein sequence ID" value="ENSAPOP00000034263.1"/>
    <property type="gene ID" value="ENSAPOG00000023397.1"/>
</dbReference>
<dbReference type="GO" id="GO:0035371">
    <property type="term" value="C:microtubule plus-end"/>
    <property type="evidence" value="ECO:0007669"/>
    <property type="project" value="TreeGrafter"/>
</dbReference>
<dbReference type="InterPro" id="IPR012943">
    <property type="entry name" value="Cnn_1N"/>
</dbReference>
<dbReference type="GO" id="GO:0001578">
    <property type="term" value="P:microtubule bundle formation"/>
    <property type="evidence" value="ECO:0007669"/>
    <property type="project" value="TreeGrafter"/>
</dbReference>
<dbReference type="GO" id="GO:0008017">
    <property type="term" value="F:microtubule binding"/>
    <property type="evidence" value="ECO:0007669"/>
    <property type="project" value="TreeGrafter"/>
</dbReference>
<dbReference type="GO" id="GO:0046600">
    <property type="term" value="P:negative regulation of centriole replication"/>
    <property type="evidence" value="ECO:0007669"/>
    <property type="project" value="TreeGrafter"/>
</dbReference>
<evidence type="ECO:0000313" key="5">
    <source>
        <dbReference type="Proteomes" id="UP000257200"/>
    </source>
</evidence>
<dbReference type="GO" id="GO:0005737">
    <property type="term" value="C:cytoplasm"/>
    <property type="evidence" value="ECO:0007669"/>
    <property type="project" value="UniProtKB-SubCell"/>
</dbReference>
<reference evidence="4" key="2">
    <citation type="submission" date="2025-09" db="UniProtKB">
        <authorList>
            <consortium name="Ensembl"/>
        </authorList>
    </citation>
    <scope>IDENTIFICATION</scope>
</reference>
<dbReference type="GO" id="GO:0007099">
    <property type="term" value="P:centriole replication"/>
    <property type="evidence" value="ECO:0007669"/>
    <property type="project" value="TreeGrafter"/>
</dbReference>
<comment type="subcellular location">
    <subcellularLocation>
        <location evidence="1">Cytoplasm</location>
    </subcellularLocation>
</comment>
<dbReference type="GO" id="GO:0097431">
    <property type="term" value="C:mitotic spindle pole"/>
    <property type="evidence" value="ECO:0007669"/>
    <property type="project" value="TreeGrafter"/>
</dbReference>
<dbReference type="PANTHER" id="PTHR46930:SF1">
    <property type="entry name" value="CDK5 REGULATORY SUBUNIT-ASSOCIATED PROTEIN 2"/>
    <property type="match status" value="1"/>
</dbReference>
<dbReference type="GO" id="GO:0000242">
    <property type="term" value="C:pericentriolar material"/>
    <property type="evidence" value="ECO:0007669"/>
    <property type="project" value="TreeGrafter"/>
</dbReference>
<reference evidence="4" key="1">
    <citation type="submission" date="2025-08" db="UniProtKB">
        <authorList>
            <consortium name="Ensembl"/>
        </authorList>
    </citation>
    <scope>IDENTIFICATION</scope>
</reference>
<evidence type="ECO:0000313" key="4">
    <source>
        <dbReference type="Ensembl" id="ENSAPOP00000034263.1"/>
    </source>
</evidence>
<dbReference type="Proteomes" id="UP000257200">
    <property type="component" value="Unplaced"/>
</dbReference>
<protein>
    <recommendedName>
        <fullName evidence="3">Centrosomin N-terminal motif 1 domain-containing protein</fullName>
    </recommendedName>
</protein>
<dbReference type="AlphaFoldDB" id="A0A3Q1GUZ2"/>
<dbReference type="PANTHER" id="PTHR46930">
    <property type="entry name" value="CDK5 REGULATORY SUBUNIT-ASSOCIATED PROTEIN 2"/>
    <property type="match status" value="1"/>
</dbReference>
<dbReference type="GO" id="GO:0043015">
    <property type="term" value="F:gamma-tubulin binding"/>
    <property type="evidence" value="ECO:0007669"/>
    <property type="project" value="TreeGrafter"/>
</dbReference>
<dbReference type="GO" id="GO:0000132">
    <property type="term" value="P:establishment of mitotic spindle orientation"/>
    <property type="evidence" value="ECO:0007669"/>
    <property type="project" value="TreeGrafter"/>
</dbReference>
<dbReference type="GO" id="GO:0090266">
    <property type="term" value="P:regulation of mitotic cell cycle spindle assembly checkpoint"/>
    <property type="evidence" value="ECO:0007669"/>
    <property type="project" value="TreeGrafter"/>
</dbReference>
<dbReference type="GO" id="GO:0007059">
    <property type="term" value="P:chromosome segregation"/>
    <property type="evidence" value="ECO:0007669"/>
    <property type="project" value="TreeGrafter"/>
</dbReference>
<dbReference type="Pfam" id="PF07989">
    <property type="entry name" value="Cnn_1N"/>
    <property type="match status" value="1"/>
</dbReference>
<feature type="domain" description="Centrosomin N-terminal motif 1" evidence="3">
    <location>
        <begin position="8"/>
        <end position="45"/>
    </location>
</feature>
<organism evidence="4 5">
    <name type="scientific">Acanthochromis polyacanthus</name>
    <name type="common">spiny chromis</name>
    <dbReference type="NCBI Taxonomy" id="80966"/>
    <lineage>
        <taxon>Eukaryota</taxon>
        <taxon>Metazoa</taxon>
        <taxon>Chordata</taxon>
        <taxon>Craniata</taxon>
        <taxon>Vertebrata</taxon>
        <taxon>Euteleostomi</taxon>
        <taxon>Actinopterygii</taxon>
        <taxon>Neopterygii</taxon>
        <taxon>Teleostei</taxon>
        <taxon>Neoteleostei</taxon>
        <taxon>Acanthomorphata</taxon>
        <taxon>Ovalentaria</taxon>
        <taxon>Pomacentridae</taxon>
        <taxon>Acanthochromis</taxon>
    </lineage>
</organism>
<proteinExistence type="predicted"/>
<accession>A0A3Q1GUZ2</accession>
<dbReference type="InParanoid" id="A0A3Q1GUZ2"/>
<evidence type="ECO:0000256" key="2">
    <source>
        <dbReference type="ARBA" id="ARBA00022490"/>
    </source>
</evidence>
<keyword evidence="2" id="KW-0963">Cytoplasm</keyword>